<feature type="transmembrane region" description="Helical" evidence="1">
    <location>
        <begin position="12"/>
        <end position="38"/>
    </location>
</feature>
<sequence>MEDEYHCSKRHLALATVIFLLIIISTPVWCLSTTYIALSGQLQYPQFEMERCLERAADTVHFYTGLNTEINIRIILHPDGFTFRSHAFPSWSAAVYREGEIHLRNPHHLLKKGILENVLSHEFFHAVIRQNGLFLPQWFEEGFAYFLFPASLQELNGKMNDEDSSKIKALDFYSDSYIMVRKLMEGKSQREIQDFFLFCKEVDFYTASQKYFKISVY</sequence>
<keyword evidence="1" id="KW-0812">Transmembrane</keyword>
<proteinExistence type="predicted"/>
<name>A0A1V5SLL5_9BACT</name>
<reference evidence="2" key="1">
    <citation type="submission" date="2017-02" db="EMBL/GenBank/DDBJ databases">
        <title>Delving into the versatile metabolic prowess of the omnipresent phylum Bacteroidetes.</title>
        <authorList>
            <person name="Nobu M.K."/>
            <person name="Mei R."/>
            <person name="Narihiro T."/>
            <person name="Kuroda K."/>
            <person name="Liu W.-T."/>
        </authorList>
    </citation>
    <scope>NUCLEOTIDE SEQUENCE</scope>
    <source>
        <strain evidence="2">ADurb.Bin276</strain>
    </source>
</reference>
<dbReference type="Proteomes" id="UP000485569">
    <property type="component" value="Unassembled WGS sequence"/>
</dbReference>
<keyword evidence="1" id="KW-0472">Membrane</keyword>
<evidence type="ECO:0000256" key="1">
    <source>
        <dbReference type="SAM" id="Phobius"/>
    </source>
</evidence>
<gene>
    <name evidence="2" type="ORF">BWY41_01734</name>
</gene>
<evidence type="ECO:0000313" key="2">
    <source>
        <dbReference type="EMBL" id="OQA55204.1"/>
    </source>
</evidence>
<accession>A0A1V5SLL5</accession>
<protein>
    <recommendedName>
        <fullName evidence="3">Peptidase MA-like domain-containing protein</fullName>
    </recommendedName>
</protein>
<keyword evidence="1" id="KW-1133">Transmembrane helix</keyword>
<dbReference type="EMBL" id="MWBQ01000170">
    <property type="protein sequence ID" value="OQA55204.1"/>
    <property type="molecule type" value="Genomic_DNA"/>
</dbReference>
<dbReference type="AlphaFoldDB" id="A0A1V5SLL5"/>
<organism evidence="2">
    <name type="scientific">Candidatus Atribacter allofermentans</name>
    <dbReference type="NCBI Taxonomy" id="1852833"/>
    <lineage>
        <taxon>Bacteria</taxon>
        <taxon>Pseudomonadati</taxon>
        <taxon>Atribacterota</taxon>
        <taxon>Atribacteria</taxon>
        <taxon>Atribacterales</taxon>
        <taxon>Atribacteraceae</taxon>
        <taxon>Atribacter</taxon>
    </lineage>
</organism>
<evidence type="ECO:0008006" key="3">
    <source>
        <dbReference type="Google" id="ProtNLM"/>
    </source>
</evidence>
<comment type="caution">
    <text evidence="2">The sequence shown here is derived from an EMBL/GenBank/DDBJ whole genome shotgun (WGS) entry which is preliminary data.</text>
</comment>